<evidence type="ECO:0000313" key="2">
    <source>
        <dbReference type="EnsemblPlants" id="TuG1812G0500002796.01.T01.cds355276"/>
    </source>
</evidence>
<feature type="compositionally biased region" description="Basic and acidic residues" evidence="1">
    <location>
        <begin position="22"/>
        <end position="32"/>
    </location>
</feature>
<keyword evidence="3" id="KW-1185">Reference proteome</keyword>
<evidence type="ECO:0000256" key="1">
    <source>
        <dbReference type="SAM" id="MobiDB-lite"/>
    </source>
</evidence>
<dbReference type="Proteomes" id="UP000015106">
    <property type="component" value="Chromosome 5"/>
</dbReference>
<feature type="region of interest" description="Disordered" evidence="1">
    <location>
        <begin position="86"/>
        <end position="108"/>
    </location>
</feature>
<protein>
    <submittedName>
        <fullName evidence="2">Uncharacterized protein</fullName>
    </submittedName>
</protein>
<dbReference type="AlphaFoldDB" id="A0A8R7UJY8"/>
<reference evidence="2" key="2">
    <citation type="submission" date="2018-03" db="EMBL/GenBank/DDBJ databases">
        <title>The Triticum urartu genome reveals the dynamic nature of wheat genome evolution.</title>
        <authorList>
            <person name="Ling H."/>
            <person name="Ma B."/>
            <person name="Shi X."/>
            <person name="Liu H."/>
            <person name="Dong L."/>
            <person name="Sun H."/>
            <person name="Cao Y."/>
            <person name="Gao Q."/>
            <person name="Zheng S."/>
            <person name="Li Y."/>
            <person name="Yu Y."/>
            <person name="Du H."/>
            <person name="Qi M."/>
            <person name="Li Y."/>
            <person name="Yu H."/>
            <person name="Cui Y."/>
            <person name="Wang N."/>
            <person name="Chen C."/>
            <person name="Wu H."/>
            <person name="Zhao Y."/>
            <person name="Zhang J."/>
            <person name="Li Y."/>
            <person name="Zhou W."/>
            <person name="Zhang B."/>
            <person name="Hu W."/>
            <person name="Eijk M."/>
            <person name="Tang J."/>
            <person name="Witsenboer H."/>
            <person name="Zhao S."/>
            <person name="Li Z."/>
            <person name="Zhang A."/>
            <person name="Wang D."/>
            <person name="Liang C."/>
        </authorList>
    </citation>
    <scope>NUCLEOTIDE SEQUENCE [LARGE SCALE GENOMIC DNA]</scope>
    <source>
        <strain evidence="2">cv. G1812</strain>
    </source>
</reference>
<evidence type="ECO:0000313" key="3">
    <source>
        <dbReference type="Proteomes" id="UP000015106"/>
    </source>
</evidence>
<accession>A0A8R7UJY8</accession>
<proteinExistence type="predicted"/>
<feature type="region of interest" description="Disordered" evidence="1">
    <location>
        <begin position="51"/>
        <end position="71"/>
    </location>
</feature>
<feature type="compositionally biased region" description="Gly residues" evidence="1">
    <location>
        <begin position="51"/>
        <end position="63"/>
    </location>
</feature>
<feature type="compositionally biased region" description="Low complexity" evidence="1">
    <location>
        <begin position="1"/>
        <end position="11"/>
    </location>
</feature>
<feature type="region of interest" description="Disordered" evidence="1">
    <location>
        <begin position="127"/>
        <end position="171"/>
    </location>
</feature>
<name>A0A8R7UJY8_TRIUA</name>
<organism evidence="2 3">
    <name type="scientific">Triticum urartu</name>
    <name type="common">Red wild einkorn</name>
    <name type="synonym">Crithodium urartu</name>
    <dbReference type="NCBI Taxonomy" id="4572"/>
    <lineage>
        <taxon>Eukaryota</taxon>
        <taxon>Viridiplantae</taxon>
        <taxon>Streptophyta</taxon>
        <taxon>Embryophyta</taxon>
        <taxon>Tracheophyta</taxon>
        <taxon>Spermatophyta</taxon>
        <taxon>Magnoliopsida</taxon>
        <taxon>Liliopsida</taxon>
        <taxon>Poales</taxon>
        <taxon>Poaceae</taxon>
        <taxon>BOP clade</taxon>
        <taxon>Pooideae</taxon>
        <taxon>Triticodae</taxon>
        <taxon>Triticeae</taxon>
        <taxon>Triticinae</taxon>
        <taxon>Triticum</taxon>
    </lineage>
</organism>
<feature type="compositionally biased region" description="Basic residues" evidence="1">
    <location>
        <begin position="12"/>
        <end position="21"/>
    </location>
</feature>
<dbReference type="EnsemblPlants" id="TuG1812G0500002796.01.T01">
    <property type="protein sequence ID" value="TuG1812G0500002796.01.T01.cds355276"/>
    <property type="gene ID" value="TuG1812G0500002796.01"/>
</dbReference>
<reference evidence="3" key="1">
    <citation type="journal article" date="2013" name="Nature">
        <title>Draft genome of the wheat A-genome progenitor Triticum urartu.</title>
        <authorList>
            <person name="Ling H.Q."/>
            <person name="Zhao S."/>
            <person name="Liu D."/>
            <person name="Wang J."/>
            <person name="Sun H."/>
            <person name="Zhang C."/>
            <person name="Fan H."/>
            <person name="Li D."/>
            <person name="Dong L."/>
            <person name="Tao Y."/>
            <person name="Gao C."/>
            <person name="Wu H."/>
            <person name="Li Y."/>
            <person name="Cui Y."/>
            <person name="Guo X."/>
            <person name="Zheng S."/>
            <person name="Wang B."/>
            <person name="Yu K."/>
            <person name="Liang Q."/>
            <person name="Yang W."/>
            <person name="Lou X."/>
            <person name="Chen J."/>
            <person name="Feng M."/>
            <person name="Jian J."/>
            <person name="Zhang X."/>
            <person name="Luo G."/>
            <person name="Jiang Y."/>
            <person name="Liu J."/>
            <person name="Wang Z."/>
            <person name="Sha Y."/>
            <person name="Zhang B."/>
            <person name="Wu H."/>
            <person name="Tang D."/>
            <person name="Shen Q."/>
            <person name="Xue P."/>
            <person name="Zou S."/>
            <person name="Wang X."/>
            <person name="Liu X."/>
            <person name="Wang F."/>
            <person name="Yang Y."/>
            <person name="An X."/>
            <person name="Dong Z."/>
            <person name="Zhang K."/>
            <person name="Zhang X."/>
            <person name="Luo M.C."/>
            <person name="Dvorak J."/>
            <person name="Tong Y."/>
            <person name="Wang J."/>
            <person name="Yang H."/>
            <person name="Li Z."/>
            <person name="Wang D."/>
            <person name="Zhang A."/>
            <person name="Wang J."/>
        </authorList>
    </citation>
    <scope>NUCLEOTIDE SEQUENCE</scope>
    <source>
        <strain evidence="3">cv. G1812</strain>
    </source>
</reference>
<feature type="region of interest" description="Disordered" evidence="1">
    <location>
        <begin position="1"/>
        <end position="37"/>
    </location>
</feature>
<dbReference type="Gramene" id="TuG1812G0500002796.01.T01">
    <property type="protein sequence ID" value="TuG1812G0500002796.01.T01.cds355276"/>
    <property type="gene ID" value="TuG1812G0500002796.01"/>
</dbReference>
<reference evidence="2" key="3">
    <citation type="submission" date="2022-06" db="UniProtKB">
        <authorList>
            <consortium name="EnsemblPlants"/>
        </authorList>
    </citation>
    <scope>IDENTIFICATION</scope>
</reference>
<sequence>MRDPPHASSSHGGRRRPHYRRWRDGIRREAEKGASSPWKVTAARMLRSGEGFGGEKLQIGGGVQKRNGSTDRLQCPSVAHIHSRVVGPTGCKPRPSQKPAQIVDSADRKADNEVYVFASRVCPSLISNSPKKKVSYLQRSEAEHDGRHDPRRHGRGESRMCGPQASGATAS</sequence>